<accession>A0A2W7I4F4</accession>
<dbReference type="RefSeq" id="WP_111540559.1">
    <property type="nucleotide sequence ID" value="NZ_QKYV01000003.1"/>
</dbReference>
<keyword evidence="1" id="KW-1133">Transmembrane helix</keyword>
<dbReference type="GO" id="GO:0030153">
    <property type="term" value="P:bacteriocin immunity"/>
    <property type="evidence" value="ECO:0007669"/>
    <property type="project" value="InterPro"/>
</dbReference>
<reference evidence="3 4" key="1">
    <citation type="submission" date="2018-06" db="EMBL/GenBank/DDBJ databases">
        <title>Genomic Encyclopedia of Archaeal and Bacterial Type Strains, Phase II (KMG-II): from individual species to whole genera.</title>
        <authorList>
            <person name="Goeker M."/>
        </authorList>
    </citation>
    <scope>NUCLEOTIDE SEQUENCE [LARGE SCALE GENOMIC DNA]</scope>
    <source>
        <strain evidence="3 4">DSM 15361</strain>
    </source>
</reference>
<evidence type="ECO:0000259" key="2">
    <source>
        <dbReference type="Pfam" id="PF06713"/>
    </source>
</evidence>
<evidence type="ECO:0000313" key="4">
    <source>
        <dbReference type="Proteomes" id="UP000249542"/>
    </source>
</evidence>
<keyword evidence="1" id="KW-0472">Membrane</keyword>
<evidence type="ECO:0000256" key="1">
    <source>
        <dbReference type="SAM" id="Phobius"/>
    </source>
</evidence>
<gene>
    <name evidence="3" type="ORF">LX95_01235</name>
</gene>
<proteinExistence type="predicted"/>
<dbReference type="EMBL" id="QKYV01000003">
    <property type="protein sequence ID" value="PZW41554.1"/>
    <property type="molecule type" value="Genomic_DNA"/>
</dbReference>
<name>A0A2W7I4F4_9FLAO</name>
<sequence length="143" mass="16423">MKFKSRKDIPFKLFTIISISALIALETYTFLTDKYSFGITDIVILLIIPILLWIYFGTYYKLTASNLEYTSGPMKGSIPVTKIKEIMVGKTMLSGLKPATAKKGLIIKYDIYNEIYITPKAKDFFIKRILEINPDIKITPYDF</sequence>
<feature type="domain" description="Uncharacterized protein YyaB-like PH" evidence="2">
    <location>
        <begin position="58"/>
        <end position="133"/>
    </location>
</feature>
<keyword evidence="4" id="KW-1185">Reference proteome</keyword>
<evidence type="ECO:0000313" key="3">
    <source>
        <dbReference type="EMBL" id="PZW41554.1"/>
    </source>
</evidence>
<keyword evidence="1" id="KW-0812">Transmembrane</keyword>
<comment type="caution">
    <text evidence="3">The sequence shown here is derived from an EMBL/GenBank/DDBJ whole genome shotgun (WGS) entry which is preliminary data.</text>
</comment>
<organism evidence="3 4">
    <name type="scientific">Mesonia algae</name>
    <dbReference type="NCBI Taxonomy" id="213248"/>
    <lineage>
        <taxon>Bacteria</taxon>
        <taxon>Pseudomonadati</taxon>
        <taxon>Bacteroidota</taxon>
        <taxon>Flavobacteriia</taxon>
        <taxon>Flavobacteriales</taxon>
        <taxon>Flavobacteriaceae</taxon>
        <taxon>Mesonia</taxon>
    </lineage>
</organism>
<dbReference type="AlphaFoldDB" id="A0A2W7I4F4"/>
<dbReference type="Pfam" id="PF06713">
    <property type="entry name" value="bPH_4"/>
    <property type="match status" value="1"/>
</dbReference>
<feature type="transmembrane region" description="Helical" evidence="1">
    <location>
        <begin position="37"/>
        <end position="56"/>
    </location>
</feature>
<dbReference type="Proteomes" id="UP000249542">
    <property type="component" value="Unassembled WGS sequence"/>
</dbReference>
<feature type="transmembrane region" description="Helical" evidence="1">
    <location>
        <begin position="12"/>
        <end position="31"/>
    </location>
</feature>
<protein>
    <submittedName>
        <fullName evidence="3">PH (Pleckstrin Homology) domain-containing protein</fullName>
    </submittedName>
</protein>
<dbReference type="InterPro" id="IPR009589">
    <property type="entry name" value="PH_YyaB-like"/>
</dbReference>